<gene>
    <name evidence="2" type="ORF">LCGC14_1143800</name>
</gene>
<evidence type="ECO:0000256" key="1">
    <source>
        <dbReference type="SAM" id="MobiDB-lite"/>
    </source>
</evidence>
<feature type="region of interest" description="Disordered" evidence="1">
    <location>
        <begin position="63"/>
        <end position="90"/>
    </location>
</feature>
<reference evidence="2" key="1">
    <citation type="journal article" date="2015" name="Nature">
        <title>Complex archaea that bridge the gap between prokaryotes and eukaryotes.</title>
        <authorList>
            <person name="Spang A."/>
            <person name="Saw J.H."/>
            <person name="Jorgensen S.L."/>
            <person name="Zaremba-Niedzwiedzka K."/>
            <person name="Martijn J."/>
            <person name="Lind A.E."/>
            <person name="van Eijk R."/>
            <person name="Schleper C."/>
            <person name="Guy L."/>
            <person name="Ettema T.J."/>
        </authorList>
    </citation>
    <scope>NUCLEOTIDE SEQUENCE</scope>
</reference>
<protein>
    <submittedName>
        <fullName evidence="2">Uncharacterized protein</fullName>
    </submittedName>
</protein>
<accession>A0A0F9Q397</accession>
<proteinExistence type="predicted"/>
<organism evidence="2">
    <name type="scientific">marine sediment metagenome</name>
    <dbReference type="NCBI Taxonomy" id="412755"/>
    <lineage>
        <taxon>unclassified sequences</taxon>
        <taxon>metagenomes</taxon>
        <taxon>ecological metagenomes</taxon>
    </lineage>
</organism>
<dbReference type="EMBL" id="LAZR01005451">
    <property type="protein sequence ID" value="KKM99847.1"/>
    <property type="molecule type" value="Genomic_DNA"/>
</dbReference>
<comment type="caution">
    <text evidence="2">The sequence shown here is derived from an EMBL/GenBank/DDBJ whole genome shotgun (WGS) entry which is preliminary data.</text>
</comment>
<feature type="compositionally biased region" description="Low complexity" evidence="1">
    <location>
        <begin position="72"/>
        <end position="81"/>
    </location>
</feature>
<name>A0A0F9Q397_9ZZZZ</name>
<sequence>MQPRTVGNRMTAKEIREKIPGHKPPLNIVAEALVEIAAQLAESNERDQTQTVTLSPTKPCISFDVEEKHPSDSSSGLDLPSMWDMGAGTK</sequence>
<dbReference type="AlphaFoldDB" id="A0A0F9Q397"/>
<evidence type="ECO:0000313" key="2">
    <source>
        <dbReference type="EMBL" id="KKM99847.1"/>
    </source>
</evidence>